<evidence type="ECO:0000256" key="5">
    <source>
        <dbReference type="ARBA" id="ARBA00022475"/>
    </source>
</evidence>
<evidence type="ECO:0000256" key="3">
    <source>
        <dbReference type="ARBA" id="ARBA00006366"/>
    </source>
</evidence>
<comment type="similarity">
    <text evidence="3 9">Belongs to the riboflavin transporter family.</text>
</comment>
<evidence type="ECO:0000256" key="1">
    <source>
        <dbReference type="ARBA" id="ARBA00000215"/>
    </source>
</evidence>
<comment type="subcellular location">
    <subcellularLocation>
        <location evidence="2 9">Cell membrane</location>
        <topology evidence="2 9">Multi-pass membrane protein</topology>
    </subcellularLocation>
</comment>
<comment type="caution">
    <text evidence="11">The sequence shown here is derived from an EMBL/GenBank/DDBJ whole genome shotgun (WGS) entry which is preliminary data.</text>
</comment>
<evidence type="ECO:0000256" key="2">
    <source>
        <dbReference type="ARBA" id="ARBA00004651"/>
    </source>
</evidence>
<organism evidence="11 12">
    <name type="scientific">Monodon monoceros</name>
    <name type="common">Narwhal</name>
    <name type="synonym">Ceratodon monodon</name>
    <dbReference type="NCBI Taxonomy" id="40151"/>
    <lineage>
        <taxon>Eukaryota</taxon>
        <taxon>Metazoa</taxon>
        <taxon>Chordata</taxon>
        <taxon>Craniata</taxon>
        <taxon>Vertebrata</taxon>
        <taxon>Euteleostomi</taxon>
        <taxon>Mammalia</taxon>
        <taxon>Eutheria</taxon>
        <taxon>Laurasiatheria</taxon>
        <taxon>Artiodactyla</taxon>
        <taxon>Whippomorpha</taxon>
        <taxon>Cetacea</taxon>
        <taxon>Odontoceti</taxon>
        <taxon>Monodontidae</taxon>
        <taxon>Monodon</taxon>
    </lineage>
</organism>
<comment type="function">
    <text evidence="9">Plasma membrane transporter mediating the uptake by cells of the water soluble vitamin B2/riboflavin that plays a key role in biochemical oxidation-reduction reactions of the carbohydrate, lipid, and amino acid metabolism.</text>
</comment>
<name>A0A4U1FIF0_MONMO</name>
<dbReference type="PANTHER" id="PTHR12929">
    <property type="entry name" value="SOLUTE CARRIER FAMILY 52"/>
    <property type="match status" value="1"/>
</dbReference>
<evidence type="ECO:0000313" key="11">
    <source>
        <dbReference type="EMBL" id="TKC49337.1"/>
    </source>
</evidence>
<keyword evidence="4 9" id="KW-0813">Transport</keyword>
<comment type="catalytic activity">
    <reaction evidence="1 9">
        <text>riboflavin(in) = riboflavin(out)</text>
        <dbReference type="Rhea" id="RHEA:35015"/>
        <dbReference type="ChEBI" id="CHEBI:57986"/>
    </reaction>
</comment>
<evidence type="ECO:0000256" key="7">
    <source>
        <dbReference type="ARBA" id="ARBA00022989"/>
    </source>
</evidence>
<evidence type="ECO:0000256" key="6">
    <source>
        <dbReference type="ARBA" id="ARBA00022692"/>
    </source>
</evidence>
<dbReference type="Proteomes" id="UP000308365">
    <property type="component" value="Unassembled WGS sequence"/>
</dbReference>
<keyword evidence="6" id="KW-0812">Transmembrane</keyword>
<dbReference type="GO" id="GO:0032217">
    <property type="term" value="F:riboflavin transmembrane transporter activity"/>
    <property type="evidence" value="ECO:0007669"/>
    <property type="project" value="UniProtKB-UniRule"/>
</dbReference>
<dbReference type="Pfam" id="PF06237">
    <property type="entry name" value="SLC52_ribofla_tr"/>
    <property type="match status" value="1"/>
</dbReference>
<reference evidence="12" key="1">
    <citation type="journal article" date="2019" name="IScience">
        <title>Narwhal Genome Reveals Long-Term Low Genetic Diversity despite Current Large Abundance Size.</title>
        <authorList>
            <person name="Westbury M.V."/>
            <person name="Petersen B."/>
            <person name="Garde E."/>
            <person name="Heide-Jorgensen M.P."/>
            <person name="Lorenzen E.D."/>
        </authorList>
    </citation>
    <scope>NUCLEOTIDE SEQUENCE [LARGE SCALE GENOMIC DNA]</scope>
</reference>
<evidence type="ECO:0000256" key="4">
    <source>
        <dbReference type="ARBA" id="ARBA00022448"/>
    </source>
</evidence>
<feature type="compositionally biased region" description="Polar residues" evidence="10">
    <location>
        <begin position="275"/>
        <end position="291"/>
    </location>
</feature>
<keyword evidence="8" id="KW-0472">Membrane</keyword>
<proteinExistence type="inferred from homology"/>
<evidence type="ECO:0000256" key="10">
    <source>
        <dbReference type="SAM" id="MobiDB-lite"/>
    </source>
</evidence>
<feature type="region of interest" description="Disordered" evidence="10">
    <location>
        <begin position="266"/>
        <end position="301"/>
    </location>
</feature>
<gene>
    <name evidence="11" type="ORF">EI555_021506</name>
</gene>
<sequence>MAHGLPSQDPDGCLGVVKDLPEGWSLPSYLSVLVALDTLGLLLVVTLWQQSAPGKGEGAPILLPPSRVSCCYCCHCQLYPQGAQGLACKWEPQEWRKRPGAAGATRPAQTLQPIGGACLLGLLATTNALTKDGLLVTPGLPLGRVLPHLLPDHGRSMQVPGRAGQSLSAGHALWGLPDGAGNPEPLPTPGGHLCRGGPCGGGVDSVSGHVLIREGGCQLPAARGVWGSGELSLLAAGLAIQVGSLFSTVVIFPLTIYHTFPSKKNHHAVGRLRSPQENLGTTEQARSQSQAGDVDLAPGLG</sequence>
<dbReference type="GO" id="GO:0005886">
    <property type="term" value="C:plasma membrane"/>
    <property type="evidence" value="ECO:0007669"/>
    <property type="project" value="UniProtKB-SubCell"/>
</dbReference>
<dbReference type="InterPro" id="IPR009357">
    <property type="entry name" value="Riboflavin_transptr"/>
</dbReference>
<feature type="non-terminal residue" evidence="11">
    <location>
        <position position="301"/>
    </location>
</feature>
<evidence type="ECO:0000256" key="9">
    <source>
        <dbReference type="RuleBase" id="RU368035"/>
    </source>
</evidence>
<protein>
    <recommendedName>
        <fullName evidence="9">Riboflavin transporter</fullName>
    </recommendedName>
</protein>
<dbReference type="PANTHER" id="PTHR12929:SF1">
    <property type="entry name" value="SOLUTE CARRIER FAMILY 52, RIBOFLAVIN TRANSPORTER, MEMBER 2"/>
    <property type="match status" value="1"/>
</dbReference>
<keyword evidence="5 9" id="KW-1003">Cell membrane</keyword>
<dbReference type="EMBL" id="RWIC01000121">
    <property type="protein sequence ID" value="TKC49337.1"/>
    <property type="molecule type" value="Genomic_DNA"/>
</dbReference>
<dbReference type="AlphaFoldDB" id="A0A4U1FIF0"/>
<accession>A0A4U1FIF0</accession>
<keyword evidence="7" id="KW-1133">Transmembrane helix</keyword>
<evidence type="ECO:0000256" key="8">
    <source>
        <dbReference type="ARBA" id="ARBA00023136"/>
    </source>
</evidence>
<evidence type="ECO:0000313" key="12">
    <source>
        <dbReference type="Proteomes" id="UP000308365"/>
    </source>
</evidence>